<keyword evidence="2" id="KW-0560">Oxidoreductase</keyword>
<dbReference type="EMBL" id="PKLZ01000012">
    <property type="protein sequence ID" value="PLW81550.1"/>
    <property type="molecule type" value="Genomic_DNA"/>
</dbReference>
<comment type="caution">
    <text evidence="6">The sequence shown here is derived from an EMBL/GenBank/DDBJ whole genome shotgun (WGS) entry which is preliminary data.</text>
</comment>
<organism evidence="6 7">
    <name type="scientific">Kineobactrum sediminis</name>
    <dbReference type="NCBI Taxonomy" id="1905677"/>
    <lineage>
        <taxon>Bacteria</taxon>
        <taxon>Pseudomonadati</taxon>
        <taxon>Pseudomonadota</taxon>
        <taxon>Gammaproteobacteria</taxon>
        <taxon>Cellvibrionales</taxon>
        <taxon>Halieaceae</taxon>
        <taxon>Kineobactrum</taxon>
    </lineage>
</organism>
<accession>A0A2N5XZI0</accession>
<evidence type="ECO:0000313" key="6">
    <source>
        <dbReference type="EMBL" id="PLW81550.1"/>
    </source>
</evidence>
<dbReference type="AlphaFoldDB" id="A0A2N5XZI0"/>
<dbReference type="InterPro" id="IPR036291">
    <property type="entry name" value="NAD(P)-bd_dom_sf"/>
</dbReference>
<dbReference type="GO" id="GO:0008202">
    <property type="term" value="P:steroid metabolic process"/>
    <property type="evidence" value="ECO:0007669"/>
    <property type="project" value="UniProtKB-KW"/>
</dbReference>
<evidence type="ECO:0000313" key="7">
    <source>
        <dbReference type="Proteomes" id="UP000234845"/>
    </source>
</evidence>
<evidence type="ECO:0000256" key="3">
    <source>
        <dbReference type="ARBA" id="ARBA00023027"/>
    </source>
</evidence>
<dbReference type="RefSeq" id="WP_101522349.1">
    <property type="nucleotide sequence ID" value="NZ_PKLZ01000012.1"/>
</dbReference>
<dbReference type="FunFam" id="3.40.50.720:FF:000084">
    <property type="entry name" value="Short-chain dehydrogenase reductase"/>
    <property type="match status" value="1"/>
</dbReference>
<proteinExistence type="inferred from homology"/>
<evidence type="ECO:0000256" key="1">
    <source>
        <dbReference type="ARBA" id="ARBA00006484"/>
    </source>
</evidence>
<dbReference type="Gene3D" id="3.40.50.720">
    <property type="entry name" value="NAD(P)-binding Rossmann-like Domain"/>
    <property type="match status" value="1"/>
</dbReference>
<name>A0A2N5XZI0_9GAMM</name>
<dbReference type="PRINTS" id="PR00080">
    <property type="entry name" value="SDRFAMILY"/>
</dbReference>
<dbReference type="InterPro" id="IPR002347">
    <property type="entry name" value="SDR_fam"/>
</dbReference>
<dbReference type="PANTHER" id="PTHR43180">
    <property type="entry name" value="3-OXOACYL-(ACYL-CARRIER-PROTEIN) REDUCTASE (AFU_ORTHOLOGUE AFUA_6G11210)"/>
    <property type="match status" value="1"/>
</dbReference>
<keyword evidence="5" id="KW-0753">Steroid metabolism</keyword>
<dbReference type="OrthoDB" id="6861885at2"/>
<reference evidence="7" key="1">
    <citation type="submission" date="2017-11" db="EMBL/GenBank/DDBJ databases">
        <title>The draft genome sequence of Chromatocurvus sp. F02.</title>
        <authorList>
            <person name="Du Z.-J."/>
            <person name="Chang Y.-Q."/>
        </authorList>
    </citation>
    <scope>NUCLEOTIDE SEQUENCE [LARGE SCALE GENOMIC DNA]</scope>
    <source>
        <strain evidence="7">F02</strain>
    </source>
</reference>
<dbReference type="Proteomes" id="UP000234845">
    <property type="component" value="Unassembled WGS sequence"/>
</dbReference>
<dbReference type="PANTHER" id="PTHR43180:SF28">
    <property type="entry name" value="NAD(P)-BINDING ROSSMANN-FOLD SUPERFAMILY PROTEIN"/>
    <property type="match status" value="1"/>
</dbReference>
<evidence type="ECO:0000256" key="5">
    <source>
        <dbReference type="ARBA" id="ARBA00023221"/>
    </source>
</evidence>
<keyword evidence="4" id="KW-0443">Lipid metabolism</keyword>
<dbReference type="Pfam" id="PF13561">
    <property type="entry name" value="adh_short_C2"/>
    <property type="match status" value="1"/>
</dbReference>
<comment type="similarity">
    <text evidence="1">Belongs to the short-chain dehydrogenases/reductases (SDR) family.</text>
</comment>
<dbReference type="PRINTS" id="PR00081">
    <property type="entry name" value="GDHRDH"/>
</dbReference>
<evidence type="ECO:0000256" key="4">
    <source>
        <dbReference type="ARBA" id="ARBA00023098"/>
    </source>
</evidence>
<keyword evidence="3" id="KW-0520">NAD</keyword>
<dbReference type="SUPFAM" id="SSF51735">
    <property type="entry name" value="NAD(P)-binding Rossmann-fold domains"/>
    <property type="match status" value="1"/>
</dbReference>
<sequence length="278" mass="28000">MRLSGKVALITGAASGLGAAAVERFIAEGCSVGLCDIQETEGRAFAAQFGDKAIFIPCNITDEDSVSNAVDTVVKQFGRLDVLFNSAGIVGAVGPLAQTPGAEWRFTMDVLLNGSFYCMKHAARVMQPQGSGSIISMASTAGIMGGLGPHAYTAAKHAVVGLTKSGAAELAGSGVRVNAIAAASMATPMVANVLTGDPADIDGAIKVLAEASPLRGRAGLALDVANAALWLASDESAYTTGHTLTTDAGITVGATAAGPAFAEYQPMIREAGQSGIPD</sequence>
<protein>
    <submittedName>
        <fullName evidence="6">Short-chain dehydrogenase</fullName>
    </submittedName>
</protein>
<keyword evidence="7" id="KW-1185">Reference proteome</keyword>
<dbReference type="GO" id="GO:0016491">
    <property type="term" value="F:oxidoreductase activity"/>
    <property type="evidence" value="ECO:0007669"/>
    <property type="project" value="UniProtKB-KW"/>
</dbReference>
<evidence type="ECO:0000256" key="2">
    <source>
        <dbReference type="ARBA" id="ARBA00023002"/>
    </source>
</evidence>
<gene>
    <name evidence="6" type="ORF">CWI75_15070</name>
</gene>